<gene>
    <name evidence="1" type="ORF">DQG23_10465</name>
</gene>
<dbReference type="Proteomes" id="UP000250369">
    <property type="component" value="Unassembled WGS sequence"/>
</dbReference>
<keyword evidence="2" id="KW-1185">Reference proteome</keyword>
<name>A0A329MQV0_9BACL</name>
<comment type="caution">
    <text evidence="1">The sequence shown here is derived from an EMBL/GenBank/DDBJ whole genome shotgun (WGS) entry which is preliminary data.</text>
</comment>
<reference evidence="1 2" key="1">
    <citation type="journal article" date="2009" name="Int. J. Syst. Evol. Microbiol.">
        <title>Paenibacillus contaminans sp. nov., isolated from a contaminated laboratory plate.</title>
        <authorList>
            <person name="Chou J.H."/>
            <person name="Lee J.H."/>
            <person name="Lin M.C."/>
            <person name="Chang P.S."/>
            <person name="Arun A.B."/>
            <person name="Young C.C."/>
            <person name="Chen W.M."/>
        </authorList>
    </citation>
    <scope>NUCLEOTIDE SEQUENCE [LARGE SCALE GENOMIC DNA]</scope>
    <source>
        <strain evidence="1 2">CKOBP-6</strain>
    </source>
</reference>
<protein>
    <submittedName>
        <fullName evidence="1">Uncharacterized protein</fullName>
    </submittedName>
</protein>
<sequence>MSYMLRTVILEQTWERQLQDIIRLCKTANIEEVLLKELSSHIIPVPFLIDKHYKMAKIYSQMAKAFHEENIVFSINIIMLAGHSDGEVEAKYVLPYQKFVGEDLRELHATYCLLDEAWQAYAAEVCALYAGTRPDKLFIDDDFRSLNHGVQYGCFCPIHVSRTAERCGIALTAETLMHAVSGASTEHMAIKQAWMQINFEGQLEAANRIRLAVERVSPATRLGLMNSGEPAHSFQGRDMDVLLREFSGSRRPLSRPAGCSYSDSIHGELFEIHQVTALSKSVVGEDVQIVSEVENYPHTRFSKSIRITRLQLELHALAGAEDFTLNLYDYLGTPYEQEPDFLHLLIDERERLEMIQAARKGKKLVGFGHPWKKDTALKQLSRRGWLDDIMPNRDPDNYLPQFGIPVQFQLGKANLIFGDAVQCYDDDEVIELLSRGILLDGLAFTNLYNRGFGRYLGCEPAGSGVVDGFTVEQFGFNPFTGPFAGNLQTTNWAESKKQGKLPLQLRIDPGAEAISMLLDDDRNELSPGVVLFENELGGRVAVFTVPISSFQFLHRCRAYMVAKVAQWLMREPLPVWIEDCPNIGPIYYEGANGEGLLGIISGNLDVMEVKLHTDLQLFDLFTGEEIQELRMDPLSVRFFRTQKEVGRAER</sequence>
<dbReference type="AlphaFoldDB" id="A0A329MQV0"/>
<accession>A0A329MQV0</accession>
<evidence type="ECO:0000313" key="2">
    <source>
        <dbReference type="Proteomes" id="UP000250369"/>
    </source>
</evidence>
<proteinExistence type="predicted"/>
<organism evidence="1 2">
    <name type="scientific">Paenibacillus contaminans</name>
    <dbReference type="NCBI Taxonomy" id="450362"/>
    <lineage>
        <taxon>Bacteria</taxon>
        <taxon>Bacillati</taxon>
        <taxon>Bacillota</taxon>
        <taxon>Bacilli</taxon>
        <taxon>Bacillales</taxon>
        <taxon>Paenibacillaceae</taxon>
        <taxon>Paenibacillus</taxon>
    </lineage>
</organism>
<evidence type="ECO:0000313" key="1">
    <source>
        <dbReference type="EMBL" id="RAV21666.1"/>
    </source>
</evidence>
<dbReference type="EMBL" id="QMFB01000004">
    <property type="protein sequence ID" value="RAV21666.1"/>
    <property type="molecule type" value="Genomic_DNA"/>
</dbReference>